<feature type="transmembrane region" description="Helical" evidence="1">
    <location>
        <begin position="116"/>
        <end position="136"/>
    </location>
</feature>
<evidence type="ECO:0000313" key="3">
    <source>
        <dbReference type="Proteomes" id="UP000565089"/>
    </source>
</evidence>
<dbReference type="PROSITE" id="PS51257">
    <property type="entry name" value="PROKAR_LIPOPROTEIN"/>
    <property type="match status" value="1"/>
</dbReference>
<dbReference type="RefSeq" id="WP_184907813.1">
    <property type="nucleotide sequence ID" value="NZ_JACHMS010000001.1"/>
</dbReference>
<dbReference type="AlphaFoldDB" id="A0A7W7DIP5"/>
<feature type="transmembrane region" description="Helical" evidence="1">
    <location>
        <begin position="281"/>
        <end position="302"/>
    </location>
</feature>
<accession>A0A7W7DIP5</accession>
<dbReference type="GeneID" id="95793373"/>
<feature type="transmembrane region" description="Helical" evidence="1">
    <location>
        <begin position="7"/>
        <end position="29"/>
    </location>
</feature>
<evidence type="ECO:0000256" key="1">
    <source>
        <dbReference type="SAM" id="Phobius"/>
    </source>
</evidence>
<gene>
    <name evidence="2" type="ORF">BJ965_001353</name>
</gene>
<keyword evidence="1" id="KW-0472">Membrane</keyword>
<proteinExistence type="predicted"/>
<reference evidence="2 3" key="1">
    <citation type="submission" date="2020-08" db="EMBL/GenBank/DDBJ databases">
        <title>Sequencing the genomes of 1000 actinobacteria strains.</title>
        <authorList>
            <person name="Klenk H.-P."/>
        </authorList>
    </citation>
    <scope>NUCLEOTIDE SEQUENCE [LARGE SCALE GENOMIC DNA]</scope>
    <source>
        <strain evidence="2 3">DSM 40483</strain>
    </source>
</reference>
<organism evidence="2 3">
    <name type="scientific">Streptomyces luteogriseus</name>
    <dbReference type="NCBI Taxonomy" id="68233"/>
    <lineage>
        <taxon>Bacteria</taxon>
        <taxon>Bacillati</taxon>
        <taxon>Actinomycetota</taxon>
        <taxon>Actinomycetes</taxon>
        <taxon>Kitasatosporales</taxon>
        <taxon>Streptomycetaceae</taxon>
        <taxon>Streptomyces</taxon>
    </lineage>
</organism>
<keyword evidence="3" id="KW-1185">Reference proteome</keyword>
<feature type="transmembrane region" description="Helical" evidence="1">
    <location>
        <begin position="41"/>
        <end position="61"/>
    </location>
</feature>
<evidence type="ECO:0000313" key="2">
    <source>
        <dbReference type="EMBL" id="MBB4711471.1"/>
    </source>
</evidence>
<feature type="transmembrane region" description="Helical" evidence="1">
    <location>
        <begin position="314"/>
        <end position="333"/>
    </location>
</feature>
<protein>
    <submittedName>
        <fullName evidence="2">Uncharacterized protein</fullName>
    </submittedName>
</protein>
<dbReference type="EMBL" id="JACHMS010000001">
    <property type="protein sequence ID" value="MBB4711471.1"/>
    <property type="molecule type" value="Genomic_DNA"/>
</dbReference>
<name>A0A7W7DIP5_9ACTN</name>
<feature type="transmembrane region" description="Helical" evidence="1">
    <location>
        <begin position="246"/>
        <end position="269"/>
    </location>
</feature>
<dbReference type="Proteomes" id="UP000565089">
    <property type="component" value="Unassembled WGS sequence"/>
</dbReference>
<keyword evidence="1" id="KW-0812">Transmembrane</keyword>
<sequence length="340" mass="36047">MRSLLIWVVRLCALVGWVATAVACFWLLGATAMPRPWTEPYVWGAVAVACAVVRVLALWGLRVLPGENRTPGEPVSLSKVADRRSVSGSVSLSEALGFSFSDLDEARGWIKLRTGAVWALVAFASGAFFVALLTSANAGEKLDDLRTAGAEASTATVVGGPQAIREELTDEHAVKGYVSRLVVSVPGGPGRLPVRGAYTYDRPRAGTEVDVLWARSAPELGGYVNESKNLRVLAEARWNAFADDELGVASLLAFLVIVVVFGGVLGVVFTLAPQADVLQRLAGSAPFQTVRAALAVAVFWAWSPTLLGHEAGVLQLLLAGASFLLVLLGYVCTSVRSFVR</sequence>
<keyword evidence="1" id="KW-1133">Transmembrane helix</keyword>
<comment type="caution">
    <text evidence="2">The sequence shown here is derived from an EMBL/GenBank/DDBJ whole genome shotgun (WGS) entry which is preliminary data.</text>
</comment>